<dbReference type="EMBL" id="JAERPS020000007">
    <property type="protein sequence ID" value="MBZ9613351.1"/>
    <property type="molecule type" value="Genomic_DNA"/>
</dbReference>
<comment type="caution">
    <text evidence="2">The sequence shown here is derived from an EMBL/GenBank/DDBJ whole genome shotgun (WGS) entry which is preliminary data.</text>
</comment>
<dbReference type="InterPro" id="IPR029063">
    <property type="entry name" value="SAM-dependent_MTases_sf"/>
</dbReference>
<gene>
    <name evidence="2" type="ORF">I4W93_017295</name>
</gene>
<keyword evidence="3" id="KW-1185">Reference proteome</keyword>
<accession>A0ABS7XCT2</accession>
<reference evidence="2 3" key="1">
    <citation type="submission" date="2021-08" db="EMBL/GenBank/DDBJ databases">
        <title>Rheinheimera aquimaris sp. nov., isolated from seawater of the East Sea in Korea.</title>
        <authorList>
            <person name="Kim K.H."/>
            <person name="Wenting R."/>
            <person name="Kim K.R."/>
            <person name="Jeon C.O."/>
        </authorList>
    </citation>
    <scope>NUCLEOTIDE SEQUENCE [LARGE SCALE GENOMIC DNA]</scope>
    <source>
        <strain evidence="2 3">MA-13</strain>
    </source>
</reference>
<evidence type="ECO:0000313" key="3">
    <source>
        <dbReference type="Proteomes" id="UP000663814"/>
    </source>
</evidence>
<dbReference type="Gene3D" id="3.40.50.150">
    <property type="entry name" value="Vaccinia Virus protein VP39"/>
    <property type="match status" value="1"/>
</dbReference>
<evidence type="ECO:0000313" key="2">
    <source>
        <dbReference type="EMBL" id="MBZ9613351.1"/>
    </source>
</evidence>
<dbReference type="RefSeq" id="WP_205312211.1">
    <property type="nucleotide sequence ID" value="NZ_JAERPS020000007.1"/>
</dbReference>
<dbReference type="InterPro" id="IPR025714">
    <property type="entry name" value="Methyltranfer_dom"/>
</dbReference>
<dbReference type="Proteomes" id="UP000663814">
    <property type="component" value="Unassembled WGS sequence"/>
</dbReference>
<keyword evidence="2" id="KW-0808">Transferase</keyword>
<protein>
    <submittedName>
        <fullName evidence="2">SAM-dependent methyltransferase</fullName>
    </submittedName>
</protein>
<evidence type="ECO:0000259" key="1">
    <source>
        <dbReference type="Pfam" id="PF13679"/>
    </source>
</evidence>
<name>A0ABS7XCT2_9GAMM</name>
<proteinExistence type="predicted"/>
<dbReference type="Pfam" id="PF13679">
    <property type="entry name" value="Methyltransf_32"/>
    <property type="match status" value="1"/>
</dbReference>
<dbReference type="GO" id="GO:0008168">
    <property type="term" value="F:methyltransferase activity"/>
    <property type="evidence" value="ECO:0007669"/>
    <property type="project" value="UniProtKB-KW"/>
</dbReference>
<dbReference type="SUPFAM" id="SSF53335">
    <property type="entry name" value="S-adenosyl-L-methionine-dependent methyltransferases"/>
    <property type="match status" value="1"/>
</dbReference>
<keyword evidence="2" id="KW-0489">Methyltransferase</keyword>
<dbReference type="PANTHER" id="PTHR13369">
    <property type="match status" value="1"/>
</dbReference>
<dbReference type="GO" id="GO:0032259">
    <property type="term" value="P:methylation"/>
    <property type="evidence" value="ECO:0007669"/>
    <property type="project" value="UniProtKB-KW"/>
</dbReference>
<feature type="domain" description="Methyltransferase" evidence="1">
    <location>
        <begin position="105"/>
        <end position="224"/>
    </location>
</feature>
<organism evidence="2 3">
    <name type="scientific">Rheinheimera maricola</name>
    <dbReference type="NCBI Taxonomy" id="2793282"/>
    <lineage>
        <taxon>Bacteria</taxon>
        <taxon>Pseudomonadati</taxon>
        <taxon>Pseudomonadota</taxon>
        <taxon>Gammaproteobacteria</taxon>
        <taxon>Chromatiales</taxon>
        <taxon>Chromatiaceae</taxon>
        <taxon>Rheinheimera</taxon>
    </lineage>
</organism>
<dbReference type="PANTHER" id="PTHR13369:SF0">
    <property type="entry name" value="GLUTATHIONE S-TRANSFERASE C-TERMINAL DOMAIN-CONTAINING PROTEIN"/>
    <property type="match status" value="1"/>
</dbReference>
<sequence length="400" mass="45777">MANSLQMSFQQLSKVLLQYRHYWQLLPFSCDRLPWPDDELHRRIMALDELQVSQIDQCVSLQQQHFAECFPALFSLPDVITATQSREITALPFWLSNGIAGRKLQQIDALCQHWPASQLPVVEWCAGKGHLGRSLAYRFGQAVTSIEWQPDLCQQGEEMAAKYELAQQFMCADVLAAPLQHVLHEQQHLVALHACGQLHITLLQQAVAAGCQQLHLVPCCYHLIPHTPYQPLSTEGMQHDLLLNKDDLKLVVQGQVTAGARIEKLRLTEVLWRLAYDELRIELSGQVQYRPLPSVAKHWFSADFADFARWAAAQHQLSLPAKPDWARYLQQAEHRAALVRRIDLVRHLFRRPLELWLALDKALYLQQHGYQVSLSELCAHNVTPRNVLLHAKKPALTLPR</sequence>